<dbReference type="AlphaFoldDB" id="A0A836GQP4"/>
<proteinExistence type="predicted"/>
<sequence length="58" mass="6566">MRDVANSASIPVYYRTNKYEVPQKFVTGKHSAGKKILMRNTNCGITKGIQETTLTLQY</sequence>
<dbReference type="KEGG" id="lenr:94170542"/>
<dbReference type="Proteomes" id="UP000674179">
    <property type="component" value="Chromosome 22"/>
</dbReference>
<evidence type="ECO:0000313" key="2">
    <source>
        <dbReference type="EMBL" id="KAG5485981.1"/>
    </source>
</evidence>
<gene>
    <name evidence="1" type="ORF">CUR178_03296</name>
    <name evidence="2" type="ORF">CUR178_07575</name>
</gene>
<keyword evidence="3" id="KW-1185">Reference proteome</keyword>
<evidence type="ECO:0000313" key="1">
    <source>
        <dbReference type="EMBL" id="KAG5479536.1"/>
    </source>
</evidence>
<dbReference type="EMBL" id="JAFHKP010000022">
    <property type="protein sequence ID" value="KAG5479536.1"/>
    <property type="molecule type" value="Genomic_DNA"/>
</dbReference>
<name>A0A836GQP4_LEIEN</name>
<dbReference type="RefSeq" id="XP_067693065.1">
    <property type="nucleotide sequence ID" value="XM_067835032.1"/>
</dbReference>
<comment type="caution">
    <text evidence="1">The sequence shown here is derived from an EMBL/GenBank/DDBJ whole genome shotgun (WGS) entry which is preliminary data.</text>
</comment>
<dbReference type="GeneID" id="94170542"/>
<dbReference type="OrthoDB" id="258397at2759"/>
<reference evidence="1 3" key="1">
    <citation type="submission" date="2021-02" db="EMBL/GenBank/DDBJ databases">
        <title>Leishmania (Mundinia) enrietti genome sequencing and assembly.</title>
        <authorList>
            <person name="Almutairi H."/>
            <person name="Gatherer D."/>
        </authorList>
    </citation>
    <scope>NUCLEOTIDE SEQUENCE [LARGE SCALE GENOMIC DNA]</scope>
    <source>
        <strain evidence="1">CUR178</strain>
    </source>
</reference>
<accession>A0A836GQP4</accession>
<evidence type="ECO:0000313" key="3">
    <source>
        <dbReference type="Proteomes" id="UP000674179"/>
    </source>
</evidence>
<protein>
    <submittedName>
        <fullName evidence="1">Uncharacterized protein</fullName>
    </submittedName>
</protein>
<dbReference type="EMBL" id="JAFHKP010000006">
    <property type="protein sequence ID" value="KAG5485981.1"/>
    <property type="molecule type" value="Genomic_DNA"/>
</dbReference>
<organism evidence="1 3">
    <name type="scientific">Leishmania enriettii</name>
    <dbReference type="NCBI Taxonomy" id="5663"/>
    <lineage>
        <taxon>Eukaryota</taxon>
        <taxon>Discoba</taxon>
        <taxon>Euglenozoa</taxon>
        <taxon>Kinetoplastea</taxon>
        <taxon>Metakinetoplastina</taxon>
        <taxon>Trypanosomatida</taxon>
        <taxon>Trypanosomatidae</taxon>
        <taxon>Leishmaniinae</taxon>
        <taxon>Leishmania</taxon>
    </lineage>
</organism>
<dbReference type="Proteomes" id="UP000674179">
    <property type="component" value="Chromosome 6"/>
</dbReference>